<gene>
    <name evidence="9" type="ORF">POTOM_060278</name>
</gene>
<feature type="domain" description="Pyridoxine 5'-phosphate oxidase dimerisation C-terminal" evidence="8">
    <location>
        <begin position="180"/>
        <end position="205"/>
    </location>
</feature>
<dbReference type="Gene3D" id="2.30.110.10">
    <property type="entry name" value="Electron Transport, Fmn-binding Protein, Chain A"/>
    <property type="match status" value="1"/>
</dbReference>
<keyword evidence="7" id="KW-0560">Oxidoreductase</keyword>
<name>A0A8X8C236_POPTO</name>
<dbReference type="EMBL" id="JAAWWB010000458">
    <property type="protein sequence ID" value="KAG6736824.1"/>
    <property type="molecule type" value="Genomic_DNA"/>
</dbReference>
<comment type="caution">
    <text evidence="9">The sequence shown here is derived from an EMBL/GenBank/DDBJ whole genome shotgun (WGS) entry which is preliminary data.</text>
</comment>
<evidence type="ECO:0000256" key="6">
    <source>
        <dbReference type="ARBA" id="ARBA00022643"/>
    </source>
</evidence>
<dbReference type="GO" id="GO:0008615">
    <property type="term" value="P:pyridoxine biosynthetic process"/>
    <property type="evidence" value="ECO:0007669"/>
    <property type="project" value="InterPro"/>
</dbReference>
<comment type="cofactor">
    <cofactor evidence="1">
        <name>FMN</name>
        <dbReference type="ChEBI" id="CHEBI:58210"/>
    </cofactor>
</comment>
<evidence type="ECO:0000256" key="1">
    <source>
        <dbReference type="ARBA" id="ARBA00001917"/>
    </source>
</evidence>
<keyword evidence="10" id="KW-1185">Reference proteome</keyword>
<protein>
    <recommendedName>
        <fullName evidence="4">pyridoxal 5'-phosphate synthase</fullName>
        <ecNumber evidence="4">1.4.3.5</ecNumber>
    </recommendedName>
</protein>
<dbReference type="InterPro" id="IPR012349">
    <property type="entry name" value="Split_barrel_FMN-bd"/>
</dbReference>
<keyword evidence="5" id="KW-0285">Flavoprotein</keyword>
<dbReference type="OrthoDB" id="1693421at2759"/>
<comment type="pathway">
    <text evidence="2">Cofactor metabolism; pyridoxal 5'-phosphate salvage; pyridoxal 5'-phosphate from pyridoxamine 5'-phosphate: step 1/1.</text>
</comment>
<dbReference type="Proteomes" id="UP000886885">
    <property type="component" value="Unassembled WGS sequence"/>
</dbReference>
<sequence length="220" mass="25535">MSCACCLQVRLLGVEIKGALLARLDFFHYCSSRILLLKRADKDGFVWYTNYEVERHMNNLKILMHHSFSTGMVLIRRLYIDPVDTDGHLIFTCVVLQAFENGQKTHNFIQKTLNCERSVQKVPDEESEQYIYICPQGSEIGAIVSNQSTIIPGTHVLHQTYKELEEKYSDGSLNPKPKHWGGYRFKPQLFEFWQGQHSRLHDRFVSCHFLSCIFLSACKQ</sequence>
<dbReference type="Pfam" id="PF10590">
    <property type="entry name" value="PNP_phzG_C"/>
    <property type="match status" value="1"/>
</dbReference>
<organism evidence="9 10">
    <name type="scientific">Populus tomentosa</name>
    <name type="common">Chinese white poplar</name>
    <dbReference type="NCBI Taxonomy" id="118781"/>
    <lineage>
        <taxon>Eukaryota</taxon>
        <taxon>Viridiplantae</taxon>
        <taxon>Streptophyta</taxon>
        <taxon>Embryophyta</taxon>
        <taxon>Tracheophyta</taxon>
        <taxon>Spermatophyta</taxon>
        <taxon>Magnoliopsida</taxon>
        <taxon>eudicotyledons</taxon>
        <taxon>Gunneridae</taxon>
        <taxon>Pentapetalae</taxon>
        <taxon>rosids</taxon>
        <taxon>fabids</taxon>
        <taxon>Malpighiales</taxon>
        <taxon>Salicaceae</taxon>
        <taxon>Saliceae</taxon>
        <taxon>Populus</taxon>
    </lineage>
</organism>
<evidence type="ECO:0000256" key="2">
    <source>
        <dbReference type="ARBA" id="ARBA00004738"/>
    </source>
</evidence>
<evidence type="ECO:0000256" key="4">
    <source>
        <dbReference type="ARBA" id="ARBA00012801"/>
    </source>
</evidence>
<dbReference type="SUPFAM" id="SSF50475">
    <property type="entry name" value="FMN-binding split barrel"/>
    <property type="match status" value="1"/>
</dbReference>
<evidence type="ECO:0000313" key="9">
    <source>
        <dbReference type="EMBL" id="KAG6736824.1"/>
    </source>
</evidence>
<reference evidence="9" key="1">
    <citation type="journal article" date="2020" name="bioRxiv">
        <title>Hybrid origin of Populus tomentosa Carr. identified through genome sequencing and phylogenomic analysis.</title>
        <authorList>
            <person name="An X."/>
            <person name="Gao K."/>
            <person name="Chen Z."/>
            <person name="Li J."/>
            <person name="Yang X."/>
            <person name="Yang X."/>
            <person name="Zhou J."/>
            <person name="Guo T."/>
            <person name="Zhao T."/>
            <person name="Huang S."/>
            <person name="Miao D."/>
            <person name="Khan W.U."/>
            <person name="Rao P."/>
            <person name="Ye M."/>
            <person name="Lei B."/>
            <person name="Liao W."/>
            <person name="Wang J."/>
            <person name="Ji L."/>
            <person name="Li Y."/>
            <person name="Guo B."/>
            <person name="Mustafa N.S."/>
            <person name="Li S."/>
            <person name="Yun Q."/>
            <person name="Keller S.R."/>
            <person name="Mao J."/>
            <person name="Zhang R."/>
            <person name="Strauss S.H."/>
        </authorList>
    </citation>
    <scope>NUCLEOTIDE SEQUENCE</scope>
    <source>
        <strain evidence="9">GM15</strain>
        <tissue evidence="9">Leaf</tissue>
    </source>
</reference>
<dbReference type="EC" id="1.4.3.5" evidence="4"/>
<evidence type="ECO:0000256" key="7">
    <source>
        <dbReference type="ARBA" id="ARBA00023002"/>
    </source>
</evidence>
<dbReference type="InterPro" id="IPR019576">
    <property type="entry name" value="Pyridoxamine_oxidase_dimer_C"/>
</dbReference>
<evidence type="ECO:0000259" key="8">
    <source>
        <dbReference type="Pfam" id="PF10590"/>
    </source>
</evidence>
<dbReference type="GO" id="GO:0010181">
    <property type="term" value="F:FMN binding"/>
    <property type="evidence" value="ECO:0007669"/>
    <property type="project" value="InterPro"/>
</dbReference>
<dbReference type="InterPro" id="IPR019740">
    <property type="entry name" value="Pyridox_Oxase_CS"/>
</dbReference>
<dbReference type="InterPro" id="IPR000659">
    <property type="entry name" value="Pyridox_Oxase"/>
</dbReference>
<dbReference type="PROSITE" id="PS01064">
    <property type="entry name" value="PYRIDOX_OXIDASE"/>
    <property type="match status" value="1"/>
</dbReference>
<comment type="pathway">
    <text evidence="3">Cofactor metabolism; pyridoxal 5'-phosphate salvage; pyridoxal 5'-phosphate from pyridoxine 5'-phosphate: step 1/1.</text>
</comment>
<dbReference type="AlphaFoldDB" id="A0A8X8C236"/>
<accession>A0A8X8C236</accession>
<evidence type="ECO:0000256" key="3">
    <source>
        <dbReference type="ARBA" id="ARBA00005037"/>
    </source>
</evidence>
<evidence type="ECO:0000313" key="10">
    <source>
        <dbReference type="Proteomes" id="UP000886885"/>
    </source>
</evidence>
<dbReference type="PANTHER" id="PTHR10851">
    <property type="entry name" value="PYRIDOXINE-5-PHOSPHATE OXIDASE"/>
    <property type="match status" value="1"/>
</dbReference>
<proteinExistence type="predicted"/>
<evidence type="ECO:0000256" key="5">
    <source>
        <dbReference type="ARBA" id="ARBA00022630"/>
    </source>
</evidence>
<dbReference type="GO" id="GO:0004733">
    <property type="term" value="F:pyridoxamine phosphate oxidase activity"/>
    <property type="evidence" value="ECO:0007669"/>
    <property type="project" value="UniProtKB-EC"/>
</dbReference>
<dbReference type="PANTHER" id="PTHR10851:SF0">
    <property type="entry name" value="PYRIDOXINE-5'-PHOSPHATE OXIDASE"/>
    <property type="match status" value="1"/>
</dbReference>
<keyword evidence="6" id="KW-0288">FMN</keyword>